<evidence type="ECO:0000256" key="1">
    <source>
        <dbReference type="SAM" id="Phobius"/>
    </source>
</evidence>
<evidence type="ECO:0000313" key="5">
    <source>
        <dbReference type="Proteomes" id="UP000588647"/>
    </source>
</evidence>
<accession>A0A7W6MNN2</accession>
<proteinExistence type="predicted"/>
<dbReference type="Proteomes" id="UP000588647">
    <property type="component" value="Unassembled WGS sequence"/>
</dbReference>
<feature type="transmembrane region" description="Helical" evidence="1">
    <location>
        <begin position="146"/>
        <end position="164"/>
    </location>
</feature>
<organism evidence="4 5">
    <name type="scientific">Aurantimonas endophytica</name>
    <dbReference type="NCBI Taxonomy" id="1522175"/>
    <lineage>
        <taxon>Bacteria</taxon>
        <taxon>Pseudomonadati</taxon>
        <taxon>Pseudomonadota</taxon>
        <taxon>Alphaproteobacteria</taxon>
        <taxon>Hyphomicrobiales</taxon>
        <taxon>Aurantimonadaceae</taxon>
        <taxon>Aurantimonas</taxon>
    </lineage>
</organism>
<protein>
    <submittedName>
        <fullName evidence="4">Uncharacterized membrane protein (DUF4010 family)</fullName>
    </submittedName>
</protein>
<evidence type="ECO:0000259" key="3">
    <source>
        <dbReference type="Pfam" id="PF13194"/>
    </source>
</evidence>
<sequence>MDDTDLLIRLGVALSIGLLVGLERGWQTRDETRHRRAAGLRTFALSGLLGGVSGTIAAALATPLLIGFVFIGYAAAFSAFHWLGARTTGNFSATTVVSGLLTFLLGAFVIEGSIPAAIAAAVAMTVLLALREPLHRWVGMLSWAEIRAILTLLAMTFLLLPVLPNHPIDPWNAINPSRIWVMAIFIAALSFGGYVAVRALGDRMGVLVAAIAGGMASSTATTVTLAKLGRQQSEAALLLSAGILAAGGVMVLRVGLVAAALNPPFALELMPVLAALGLVLASCSAILFFRNGTAAKPALTLRNPLQLAAAIKMAALIAVILAASVILRQLFGDAGLLSLAAISGLADVDAITVSMAELAREPAARDAAAKAITLAVFVNTGVKAALAAWLGGKPIGFPVLAASVLGVCAGAIAYVAV</sequence>
<dbReference type="PANTHER" id="PTHR39084:SF1">
    <property type="entry name" value="DUF4010 DOMAIN-CONTAINING PROTEIN"/>
    <property type="match status" value="1"/>
</dbReference>
<feature type="transmembrane region" description="Helical" evidence="1">
    <location>
        <begin position="6"/>
        <end position="26"/>
    </location>
</feature>
<evidence type="ECO:0000313" key="4">
    <source>
        <dbReference type="EMBL" id="MBB4002130.1"/>
    </source>
</evidence>
<feature type="domain" description="DUF4010" evidence="3">
    <location>
        <begin position="184"/>
        <end position="391"/>
    </location>
</feature>
<dbReference type="Pfam" id="PF13194">
    <property type="entry name" value="DUF4010"/>
    <property type="match status" value="1"/>
</dbReference>
<feature type="transmembrane region" description="Helical" evidence="1">
    <location>
        <begin position="235"/>
        <end position="257"/>
    </location>
</feature>
<dbReference type="InterPro" id="IPR049177">
    <property type="entry name" value="MgtC_SapB_SrpB_YhiD_N"/>
</dbReference>
<dbReference type="Pfam" id="PF02308">
    <property type="entry name" value="MgtC"/>
    <property type="match status" value="1"/>
</dbReference>
<keyword evidence="1" id="KW-0812">Transmembrane</keyword>
<evidence type="ECO:0000259" key="2">
    <source>
        <dbReference type="Pfam" id="PF02308"/>
    </source>
</evidence>
<feature type="transmembrane region" description="Helical" evidence="1">
    <location>
        <begin position="269"/>
        <end position="289"/>
    </location>
</feature>
<name>A0A7W6MNN2_9HYPH</name>
<feature type="transmembrane region" description="Helical" evidence="1">
    <location>
        <begin position="91"/>
        <end position="110"/>
    </location>
</feature>
<comment type="caution">
    <text evidence="4">The sequence shown here is derived from an EMBL/GenBank/DDBJ whole genome shotgun (WGS) entry which is preliminary data.</text>
</comment>
<feature type="transmembrane region" description="Helical" evidence="1">
    <location>
        <begin position="179"/>
        <end position="197"/>
    </location>
</feature>
<gene>
    <name evidence="4" type="ORF">GGR03_001177</name>
</gene>
<dbReference type="AlphaFoldDB" id="A0A7W6MNN2"/>
<feature type="transmembrane region" description="Helical" evidence="1">
    <location>
        <begin position="64"/>
        <end position="84"/>
    </location>
</feature>
<feature type="domain" description="MgtC/SapB/SrpB/YhiD N-terminal" evidence="2">
    <location>
        <begin position="10"/>
        <end position="136"/>
    </location>
</feature>
<feature type="transmembrane region" description="Helical" evidence="1">
    <location>
        <begin position="38"/>
        <end position="58"/>
    </location>
</feature>
<keyword evidence="1" id="KW-1133">Transmembrane helix</keyword>
<dbReference type="EMBL" id="JACIEM010000001">
    <property type="protein sequence ID" value="MBB4002130.1"/>
    <property type="molecule type" value="Genomic_DNA"/>
</dbReference>
<dbReference type="InterPro" id="IPR025105">
    <property type="entry name" value="DUF4010"/>
</dbReference>
<dbReference type="PANTHER" id="PTHR39084">
    <property type="entry name" value="MEMBRANE PROTEIN-RELATED"/>
    <property type="match status" value="1"/>
</dbReference>
<feature type="transmembrane region" description="Helical" evidence="1">
    <location>
        <begin position="395"/>
        <end position="416"/>
    </location>
</feature>
<feature type="transmembrane region" description="Helical" evidence="1">
    <location>
        <begin position="310"/>
        <end position="331"/>
    </location>
</feature>
<reference evidence="4 5" key="1">
    <citation type="submission" date="2020-08" db="EMBL/GenBank/DDBJ databases">
        <title>Genomic Encyclopedia of Type Strains, Phase IV (KMG-IV): sequencing the most valuable type-strain genomes for metagenomic binning, comparative biology and taxonomic classification.</title>
        <authorList>
            <person name="Goeker M."/>
        </authorList>
    </citation>
    <scope>NUCLEOTIDE SEQUENCE [LARGE SCALE GENOMIC DNA]</scope>
    <source>
        <strain evidence="4 5">DSM 103570</strain>
    </source>
</reference>
<keyword evidence="5" id="KW-1185">Reference proteome</keyword>
<keyword evidence="1" id="KW-0472">Membrane</keyword>
<dbReference type="RefSeq" id="WP_183206618.1">
    <property type="nucleotide sequence ID" value="NZ_JAAAMM010000001.1"/>
</dbReference>